<gene>
    <name evidence="2" type="ORF">C8F04DRAFT_1284660</name>
</gene>
<evidence type="ECO:0000256" key="1">
    <source>
        <dbReference type="SAM" id="MobiDB-lite"/>
    </source>
</evidence>
<accession>A0AAD6WJX2</accession>
<sequence>MPMSGLDLRMLIGFVCRDEAEWVDLWRKVKELPRTIFAIVDEPPTWPEVADAGFDDADGEGDVPNAVSSAFHVAASTFSHTHPTTAPTPPPISVPRCRSRMVWVLGRRCLRRRREWEQQRQRNVTRGVLRGSGCPRRGRATGEDAE</sequence>
<dbReference type="AlphaFoldDB" id="A0AAD6WJX2"/>
<dbReference type="Proteomes" id="UP001218188">
    <property type="component" value="Unassembled WGS sequence"/>
</dbReference>
<name>A0AAD6WJX2_9AGAR</name>
<keyword evidence="3" id="KW-1185">Reference proteome</keyword>
<dbReference type="EMBL" id="JARJCM010000842">
    <property type="protein sequence ID" value="KAJ7015818.1"/>
    <property type="molecule type" value="Genomic_DNA"/>
</dbReference>
<proteinExistence type="predicted"/>
<comment type="caution">
    <text evidence="2">The sequence shown here is derived from an EMBL/GenBank/DDBJ whole genome shotgun (WGS) entry which is preliminary data.</text>
</comment>
<reference evidence="2" key="1">
    <citation type="submission" date="2023-03" db="EMBL/GenBank/DDBJ databases">
        <title>Massive genome expansion in bonnet fungi (Mycena s.s.) driven by repeated elements and novel gene families across ecological guilds.</title>
        <authorList>
            <consortium name="Lawrence Berkeley National Laboratory"/>
            <person name="Harder C.B."/>
            <person name="Miyauchi S."/>
            <person name="Viragh M."/>
            <person name="Kuo A."/>
            <person name="Thoen E."/>
            <person name="Andreopoulos B."/>
            <person name="Lu D."/>
            <person name="Skrede I."/>
            <person name="Drula E."/>
            <person name="Henrissat B."/>
            <person name="Morin E."/>
            <person name="Kohler A."/>
            <person name="Barry K."/>
            <person name="LaButti K."/>
            <person name="Morin E."/>
            <person name="Salamov A."/>
            <person name="Lipzen A."/>
            <person name="Mereny Z."/>
            <person name="Hegedus B."/>
            <person name="Baldrian P."/>
            <person name="Stursova M."/>
            <person name="Weitz H."/>
            <person name="Taylor A."/>
            <person name="Grigoriev I.V."/>
            <person name="Nagy L.G."/>
            <person name="Martin F."/>
            <person name="Kauserud H."/>
        </authorList>
    </citation>
    <scope>NUCLEOTIDE SEQUENCE</scope>
    <source>
        <strain evidence="2">CBHHK200</strain>
    </source>
</reference>
<organism evidence="2 3">
    <name type="scientific">Mycena alexandri</name>
    <dbReference type="NCBI Taxonomy" id="1745969"/>
    <lineage>
        <taxon>Eukaryota</taxon>
        <taxon>Fungi</taxon>
        <taxon>Dikarya</taxon>
        <taxon>Basidiomycota</taxon>
        <taxon>Agaricomycotina</taxon>
        <taxon>Agaricomycetes</taxon>
        <taxon>Agaricomycetidae</taxon>
        <taxon>Agaricales</taxon>
        <taxon>Marasmiineae</taxon>
        <taxon>Mycenaceae</taxon>
        <taxon>Mycena</taxon>
    </lineage>
</organism>
<feature type="region of interest" description="Disordered" evidence="1">
    <location>
        <begin position="127"/>
        <end position="146"/>
    </location>
</feature>
<evidence type="ECO:0000313" key="2">
    <source>
        <dbReference type="EMBL" id="KAJ7015818.1"/>
    </source>
</evidence>
<protein>
    <submittedName>
        <fullName evidence="2">Uncharacterized protein</fullName>
    </submittedName>
</protein>
<evidence type="ECO:0000313" key="3">
    <source>
        <dbReference type="Proteomes" id="UP001218188"/>
    </source>
</evidence>